<feature type="compositionally biased region" description="Polar residues" evidence="1">
    <location>
        <begin position="169"/>
        <end position="178"/>
    </location>
</feature>
<keyword evidence="2" id="KW-0812">Transmembrane</keyword>
<dbReference type="Proteomes" id="UP001153365">
    <property type="component" value="Unassembled WGS sequence"/>
</dbReference>
<feature type="transmembrane region" description="Helical" evidence="2">
    <location>
        <begin position="206"/>
        <end position="226"/>
    </location>
</feature>
<reference evidence="3" key="1">
    <citation type="submission" date="2022-06" db="EMBL/GenBank/DDBJ databases">
        <authorList>
            <consortium name="SYNGENTA / RWTH Aachen University"/>
        </authorList>
    </citation>
    <scope>NUCLEOTIDE SEQUENCE</scope>
</reference>
<keyword evidence="4" id="KW-1185">Reference proteome</keyword>
<name>A0AAV0AXS0_PHAPC</name>
<keyword evidence="2" id="KW-0472">Membrane</keyword>
<feature type="compositionally biased region" description="Basic and acidic residues" evidence="1">
    <location>
        <begin position="155"/>
        <end position="168"/>
    </location>
</feature>
<sequence>MVLGLAGSWAGWADKAGKGRADRAGKGRLGLAWLGLAGSWVGRDDRAGKGRYDLAPLGWAGRADKAGKGRLGLAWLGWAGSCAGRTGWAGQGQGGAWLGPGQVGLIGQARAGRARLGRKGWSWAGKGRAWLAWLGWVLGIELDSSKAANTVTQLEKSKQKESGERSRQSDTSNPQDISFTLGKGRQGSAQLSWVLGRAGRAGQGQAWAWLGLAGHAGAWLALVGLGPGQKLLKIKRYKKKGLFDTAIQEMVVVGKKGRLGLGLAELGCPLGREGRQRLPILCLVGRAGS</sequence>
<keyword evidence="2" id="KW-1133">Transmembrane helix</keyword>
<dbReference type="AlphaFoldDB" id="A0AAV0AXS0"/>
<gene>
    <name evidence="3" type="ORF">PPACK8108_LOCUS9237</name>
</gene>
<dbReference type="EMBL" id="CALTRL010001974">
    <property type="protein sequence ID" value="CAH7674326.1"/>
    <property type="molecule type" value="Genomic_DNA"/>
</dbReference>
<accession>A0AAV0AXS0</accession>
<evidence type="ECO:0000313" key="4">
    <source>
        <dbReference type="Proteomes" id="UP001153365"/>
    </source>
</evidence>
<proteinExistence type="predicted"/>
<organism evidence="3 4">
    <name type="scientific">Phakopsora pachyrhizi</name>
    <name type="common">Asian soybean rust disease fungus</name>
    <dbReference type="NCBI Taxonomy" id="170000"/>
    <lineage>
        <taxon>Eukaryota</taxon>
        <taxon>Fungi</taxon>
        <taxon>Dikarya</taxon>
        <taxon>Basidiomycota</taxon>
        <taxon>Pucciniomycotina</taxon>
        <taxon>Pucciniomycetes</taxon>
        <taxon>Pucciniales</taxon>
        <taxon>Phakopsoraceae</taxon>
        <taxon>Phakopsora</taxon>
    </lineage>
</organism>
<evidence type="ECO:0000313" key="3">
    <source>
        <dbReference type="EMBL" id="CAH7674326.1"/>
    </source>
</evidence>
<protein>
    <submittedName>
        <fullName evidence="3">Uncharacterized protein</fullName>
    </submittedName>
</protein>
<evidence type="ECO:0000256" key="2">
    <source>
        <dbReference type="SAM" id="Phobius"/>
    </source>
</evidence>
<comment type="caution">
    <text evidence="3">The sequence shown here is derived from an EMBL/GenBank/DDBJ whole genome shotgun (WGS) entry which is preliminary data.</text>
</comment>
<feature type="region of interest" description="Disordered" evidence="1">
    <location>
        <begin position="151"/>
        <end position="184"/>
    </location>
</feature>
<evidence type="ECO:0000256" key="1">
    <source>
        <dbReference type="SAM" id="MobiDB-lite"/>
    </source>
</evidence>